<dbReference type="EMBL" id="JBHMAG010000020">
    <property type="protein sequence ID" value="MFB9756076.1"/>
    <property type="molecule type" value="Genomic_DNA"/>
</dbReference>
<feature type="compositionally biased region" description="Polar residues" evidence="6">
    <location>
        <begin position="25"/>
        <end position="36"/>
    </location>
</feature>
<gene>
    <name evidence="7" type="ORF">ACFFNY_31250</name>
</gene>
<evidence type="ECO:0000256" key="1">
    <source>
        <dbReference type="ARBA" id="ARBA00022475"/>
    </source>
</evidence>
<dbReference type="PANTHER" id="PTHR43649:SF33">
    <property type="entry name" value="POLYGALACTURONAN_RHAMNOGALACTURONAN-BINDING PROTEIN YTCQ"/>
    <property type="match status" value="1"/>
</dbReference>
<evidence type="ECO:0000256" key="2">
    <source>
        <dbReference type="ARBA" id="ARBA00022729"/>
    </source>
</evidence>
<dbReference type="SUPFAM" id="SSF53850">
    <property type="entry name" value="Periplasmic binding protein-like II"/>
    <property type="match status" value="1"/>
</dbReference>
<accession>A0ABV5W682</accession>
<dbReference type="InterPro" id="IPR006059">
    <property type="entry name" value="SBP"/>
</dbReference>
<evidence type="ECO:0000313" key="7">
    <source>
        <dbReference type="EMBL" id="MFB9756076.1"/>
    </source>
</evidence>
<keyword evidence="4" id="KW-0564">Palmitate</keyword>
<dbReference type="Gene3D" id="3.40.190.10">
    <property type="entry name" value="Periplasmic binding protein-like II"/>
    <property type="match status" value="1"/>
</dbReference>
<dbReference type="RefSeq" id="WP_344913316.1">
    <property type="nucleotide sequence ID" value="NZ_BAAAYO010000012.1"/>
</dbReference>
<evidence type="ECO:0000256" key="6">
    <source>
        <dbReference type="SAM" id="MobiDB-lite"/>
    </source>
</evidence>
<organism evidence="7 8">
    <name type="scientific">Paenibacillus hodogayensis</name>
    <dbReference type="NCBI Taxonomy" id="279208"/>
    <lineage>
        <taxon>Bacteria</taxon>
        <taxon>Bacillati</taxon>
        <taxon>Bacillota</taxon>
        <taxon>Bacilli</taxon>
        <taxon>Bacillales</taxon>
        <taxon>Paenibacillaceae</taxon>
        <taxon>Paenibacillus</taxon>
    </lineage>
</organism>
<dbReference type="Proteomes" id="UP001589619">
    <property type="component" value="Unassembled WGS sequence"/>
</dbReference>
<dbReference type="PANTHER" id="PTHR43649">
    <property type="entry name" value="ARABINOSE-BINDING PROTEIN-RELATED"/>
    <property type="match status" value="1"/>
</dbReference>
<keyword evidence="2" id="KW-0732">Signal</keyword>
<protein>
    <submittedName>
        <fullName evidence="7">ABC transporter substrate-binding protein</fullName>
    </submittedName>
</protein>
<keyword evidence="3" id="KW-0472">Membrane</keyword>
<keyword evidence="5" id="KW-0449">Lipoprotein</keyword>
<evidence type="ECO:0000313" key="8">
    <source>
        <dbReference type="Proteomes" id="UP001589619"/>
    </source>
</evidence>
<evidence type="ECO:0000256" key="5">
    <source>
        <dbReference type="ARBA" id="ARBA00023288"/>
    </source>
</evidence>
<keyword evidence="8" id="KW-1185">Reference proteome</keyword>
<dbReference type="Pfam" id="PF01547">
    <property type="entry name" value="SBP_bac_1"/>
    <property type="match status" value="1"/>
</dbReference>
<dbReference type="PROSITE" id="PS51257">
    <property type="entry name" value="PROKAR_LIPOPROTEIN"/>
    <property type="match status" value="1"/>
</dbReference>
<evidence type="ECO:0000256" key="4">
    <source>
        <dbReference type="ARBA" id="ARBA00023139"/>
    </source>
</evidence>
<name>A0ABV5W682_9BACL</name>
<comment type="caution">
    <text evidence="7">The sequence shown here is derived from an EMBL/GenBank/DDBJ whole genome shotgun (WGS) entry which is preliminary data.</text>
</comment>
<keyword evidence="1" id="KW-1003">Cell membrane</keyword>
<evidence type="ECO:0000256" key="3">
    <source>
        <dbReference type="ARBA" id="ARBA00023136"/>
    </source>
</evidence>
<sequence length="435" mass="47797">MTTSIVKYGGTGLLIAMLVSGCGQGSSKPNPEQTSEVPPPADTTKPVNLVLLQDGATMTDDEFQTLVLQPIKAKYPNVSVELQVNTKGDDGIKELIASGSFPDIVLTTFSRIAVHRSLKTSSDLTEYVKQGGMDLGRFDSAAMDSIRYYSEKNQLSALPFSLNFLATFYNKDLFDTFGIPYPKDGMTWDDALDLAKRFSRNVNGVQYRGAMMTGLFDLSSQLTLPYLDPNTGKVKVTTDGWKRVVTMLSEFHKIPGNKGTNLDHFMKDQTVGMMFSYDARFLNLEAVHGTQSQFNWDVTQLPSYPEKPNVSAGSTGHFLMVSSLGKHKSEAFQAISVLTSTENQQTMTKRGRFTSLKDPAVKALYGENLKSVKGKNIQGIFKSSFAPPFAGTTHDIEVRPYLNKALTQVIDGQSDVNTALREAEDTANKELVLTP</sequence>
<dbReference type="InterPro" id="IPR050490">
    <property type="entry name" value="Bact_solute-bd_prot1"/>
</dbReference>
<feature type="region of interest" description="Disordered" evidence="6">
    <location>
        <begin position="24"/>
        <end position="45"/>
    </location>
</feature>
<proteinExistence type="predicted"/>
<reference evidence="7 8" key="1">
    <citation type="submission" date="2024-09" db="EMBL/GenBank/DDBJ databases">
        <authorList>
            <person name="Sun Q."/>
            <person name="Mori K."/>
        </authorList>
    </citation>
    <scope>NUCLEOTIDE SEQUENCE [LARGE SCALE GENOMIC DNA]</scope>
    <source>
        <strain evidence="7 8">JCM 12520</strain>
    </source>
</reference>